<dbReference type="SMART" id="SM00473">
    <property type="entry name" value="PAN_AP"/>
    <property type="match status" value="1"/>
</dbReference>
<dbReference type="SMART" id="SM00020">
    <property type="entry name" value="Tryp_SPc"/>
    <property type="match status" value="1"/>
</dbReference>
<evidence type="ECO:0000256" key="3">
    <source>
        <dbReference type="ARBA" id="ARBA00022525"/>
    </source>
</evidence>
<feature type="domain" description="Kringle" evidence="18">
    <location>
        <begin position="372"/>
        <end position="443"/>
    </location>
</feature>
<dbReference type="STRING" id="109280.ENSHCOP00000022705"/>
<dbReference type="GeneTree" id="ENSGT00940000156019"/>
<feature type="domain" description="Peptidase S1" evidence="19">
    <location>
        <begin position="460"/>
        <end position="690"/>
    </location>
</feature>
<dbReference type="InterPro" id="IPR043504">
    <property type="entry name" value="Peptidase_S1_PA_chymotrypsin"/>
</dbReference>
<dbReference type="InterPro" id="IPR024174">
    <property type="entry name" value="HGF/MST1"/>
</dbReference>
<dbReference type="InterPro" id="IPR038178">
    <property type="entry name" value="Kringle_sf"/>
</dbReference>
<dbReference type="Pfam" id="PF00024">
    <property type="entry name" value="PAN_1"/>
    <property type="match status" value="1"/>
</dbReference>
<feature type="disulfide bond" evidence="16">
    <location>
        <begin position="196"/>
        <end position="273"/>
    </location>
</feature>
<evidence type="ECO:0000313" key="21">
    <source>
        <dbReference type="Ensembl" id="ENSHCOP00000022705.1"/>
    </source>
</evidence>
<evidence type="ECO:0000256" key="16">
    <source>
        <dbReference type="PROSITE-ProRule" id="PRU00121"/>
    </source>
</evidence>
<comment type="subcellular location">
    <subcellularLocation>
        <location evidence="1">Secreted</location>
    </subcellularLocation>
</comment>
<feature type="domain" description="Kringle" evidence="18">
    <location>
        <begin position="286"/>
        <end position="365"/>
    </location>
</feature>
<organism evidence="21 22">
    <name type="scientific">Hippocampus comes</name>
    <name type="common">Tiger tail seahorse</name>
    <dbReference type="NCBI Taxonomy" id="109280"/>
    <lineage>
        <taxon>Eukaryota</taxon>
        <taxon>Metazoa</taxon>
        <taxon>Chordata</taxon>
        <taxon>Craniata</taxon>
        <taxon>Vertebrata</taxon>
        <taxon>Euteleostomi</taxon>
        <taxon>Actinopterygii</taxon>
        <taxon>Neopterygii</taxon>
        <taxon>Teleostei</taxon>
        <taxon>Neoteleostei</taxon>
        <taxon>Acanthomorphata</taxon>
        <taxon>Syngnathiaria</taxon>
        <taxon>Syngnathiformes</taxon>
        <taxon>Syngnathoidei</taxon>
        <taxon>Syngnathidae</taxon>
        <taxon>Hippocampus</taxon>
    </lineage>
</organism>
<dbReference type="InterPro" id="IPR018056">
    <property type="entry name" value="Kringle_CS"/>
</dbReference>
<dbReference type="PIRSF" id="PIRSF001152">
    <property type="entry name" value="HGF_MST1"/>
    <property type="match status" value="1"/>
</dbReference>
<keyword evidence="22" id="KW-1185">Reference proteome</keyword>
<evidence type="ECO:0000259" key="19">
    <source>
        <dbReference type="PROSITE" id="PS50240"/>
    </source>
</evidence>
<dbReference type="GO" id="GO:0005615">
    <property type="term" value="C:extracellular space"/>
    <property type="evidence" value="ECO:0007669"/>
    <property type="project" value="TreeGrafter"/>
</dbReference>
<evidence type="ECO:0000256" key="8">
    <source>
        <dbReference type="ARBA" id="ARBA00023157"/>
    </source>
</evidence>
<keyword evidence="5 17" id="KW-0732">Signal</keyword>
<dbReference type="Gene3D" id="2.40.10.10">
    <property type="entry name" value="Trypsin-like serine proteases"/>
    <property type="match status" value="2"/>
</dbReference>
<evidence type="ECO:0000256" key="11">
    <source>
        <dbReference type="ARBA" id="ARBA00025867"/>
    </source>
</evidence>
<keyword evidence="6" id="KW-0677">Repeat</keyword>
<dbReference type="Gene3D" id="2.40.20.10">
    <property type="entry name" value="Plasminogen Kringle 4"/>
    <property type="match status" value="4"/>
</dbReference>
<dbReference type="SUPFAM" id="SSF57440">
    <property type="entry name" value="Kringle-like"/>
    <property type="match status" value="4"/>
</dbReference>
<dbReference type="GO" id="GO:0008083">
    <property type="term" value="F:growth factor activity"/>
    <property type="evidence" value="ECO:0007669"/>
    <property type="project" value="UniProtKB-KW"/>
</dbReference>
<dbReference type="InterPro" id="IPR009003">
    <property type="entry name" value="Peptidase_S1_PA"/>
</dbReference>
<evidence type="ECO:0000256" key="5">
    <source>
        <dbReference type="ARBA" id="ARBA00022729"/>
    </source>
</evidence>
<dbReference type="CDD" id="cd00108">
    <property type="entry name" value="KR"/>
    <property type="match status" value="3"/>
</dbReference>
<evidence type="ECO:0000256" key="13">
    <source>
        <dbReference type="ARBA" id="ARBA00033078"/>
    </source>
</evidence>
<dbReference type="PROSITE" id="PS50948">
    <property type="entry name" value="PAN"/>
    <property type="match status" value="1"/>
</dbReference>
<keyword evidence="4 16" id="KW-0420">Kringle</keyword>
<keyword evidence="15" id="KW-0721">Serine protease homolog</keyword>
<evidence type="ECO:0000259" key="20">
    <source>
        <dbReference type="PROSITE" id="PS50948"/>
    </source>
</evidence>
<dbReference type="InterPro" id="IPR000001">
    <property type="entry name" value="Kringle"/>
</dbReference>
<reference evidence="21" key="1">
    <citation type="submission" date="2025-08" db="UniProtKB">
        <authorList>
            <consortium name="Ensembl"/>
        </authorList>
    </citation>
    <scope>IDENTIFICATION</scope>
</reference>
<feature type="domain" description="Kringle" evidence="18">
    <location>
        <begin position="195"/>
        <end position="273"/>
    </location>
</feature>
<dbReference type="InterPro" id="IPR027284">
    <property type="entry name" value="Hepatocyte_GF"/>
</dbReference>
<dbReference type="InterPro" id="IPR013806">
    <property type="entry name" value="Kringle-like"/>
</dbReference>
<dbReference type="Ensembl" id="ENSHCOT00000000380.1">
    <property type="protein sequence ID" value="ENSHCOP00000022705.1"/>
    <property type="gene ID" value="ENSHCOG00000010664.1"/>
</dbReference>
<feature type="disulfide bond" evidence="16">
    <location>
        <begin position="217"/>
        <end position="256"/>
    </location>
</feature>
<dbReference type="PROSITE" id="PS00021">
    <property type="entry name" value="KRINGLE_1"/>
    <property type="match status" value="4"/>
</dbReference>
<dbReference type="CDD" id="cd00190">
    <property type="entry name" value="Tryp_SPc"/>
    <property type="match status" value="1"/>
</dbReference>
<dbReference type="InterPro" id="IPR001254">
    <property type="entry name" value="Trypsin_dom"/>
</dbReference>
<dbReference type="GO" id="GO:0004252">
    <property type="term" value="F:serine-type endopeptidase activity"/>
    <property type="evidence" value="ECO:0007669"/>
    <property type="project" value="InterPro"/>
</dbReference>
<evidence type="ECO:0000259" key="18">
    <source>
        <dbReference type="PROSITE" id="PS50070"/>
    </source>
</evidence>
<dbReference type="FunFam" id="2.40.20.10:FF:000002">
    <property type="entry name" value="Hepatocyte growth factor"/>
    <property type="match status" value="1"/>
</dbReference>
<evidence type="ECO:0000256" key="6">
    <source>
        <dbReference type="ARBA" id="ARBA00022737"/>
    </source>
</evidence>
<dbReference type="AlphaFoldDB" id="A0A3Q2YUT9"/>
<evidence type="ECO:0000256" key="1">
    <source>
        <dbReference type="ARBA" id="ARBA00004613"/>
    </source>
</evidence>
<dbReference type="SMART" id="SM00130">
    <property type="entry name" value="KR"/>
    <property type="match status" value="4"/>
</dbReference>
<name>A0A3Q2YUT9_HIPCM</name>
<feature type="signal peptide" evidence="17">
    <location>
        <begin position="1"/>
        <end position="18"/>
    </location>
</feature>
<dbReference type="PROSITE" id="PS50240">
    <property type="entry name" value="TRYPSIN_DOM"/>
    <property type="match status" value="1"/>
</dbReference>
<keyword evidence="9" id="KW-0325">Glycoprotein</keyword>
<feature type="disulfide bond" evidence="16">
    <location>
        <begin position="245"/>
        <end position="268"/>
    </location>
</feature>
<comment type="similarity">
    <text evidence="15">Belongs to the peptidase S1 family. Plasminogen subfamily.</text>
</comment>
<dbReference type="Pfam" id="PF00051">
    <property type="entry name" value="Kringle"/>
    <property type="match status" value="4"/>
</dbReference>
<dbReference type="FunFam" id="2.40.20.10:FF:000004">
    <property type="entry name" value="Hepatocyte growth factor"/>
    <property type="match status" value="1"/>
</dbReference>
<dbReference type="SUPFAM" id="SSF57414">
    <property type="entry name" value="Hairpin loop containing domain-like"/>
    <property type="match status" value="1"/>
</dbReference>
<evidence type="ECO:0000256" key="9">
    <source>
        <dbReference type="ARBA" id="ARBA00023180"/>
    </source>
</evidence>
<feature type="disulfide bond" evidence="16">
    <location>
        <begin position="336"/>
        <end position="359"/>
    </location>
</feature>
<dbReference type="OMA" id="CNIKVCE"/>
<dbReference type="PANTHER" id="PTHR24261:SF8">
    <property type="entry name" value="HEPATOCYTE GROWTH FACTOR"/>
    <property type="match status" value="1"/>
</dbReference>
<keyword evidence="8 16" id="KW-1015">Disulfide bond</keyword>
<dbReference type="SUPFAM" id="SSF50494">
    <property type="entry name" value="Trypsin-like serine proteases"/>
    <property type="match status" value="1"/>
</dbReference>
<evidence type="ECO:0000256" key="2">
    <source>
        <dbReference type="ARBA" id="ARBA00021784"/>
    </source>
</evidence>
<comment type="function">
    <text evidence="14">Potent mitogen for mature parenchymal hepatocyte cells, seems to be a hepatotrophic factor, and acts as a growth factor for a broad spectrum of tissues and cell types. Activating ligand for the receptor tyrosine kinase MET by binding to it and promoting its dimerization. Activates MAPK signaling following TMPRSS13 cleavage and activation.</text>
</comment>
<protein>
    <recommendedName>
        <fullName evidence="2 15">Hepatocyte growth factor</fullName>
    </recommendedName>
    <alternativeName>
        <fullName evidence="13 15">Hepatopoietin-A</fullName>
    </alternativeName>
    <alternativeName>
        <fullName evidence="12 15">Scatter factor</fullName>
    </alternativeName>
</protein>
<evidence type="ECO:0000256" key="17">
    <source>
        <dbReference type="SAM" id="SignalP"/>
    </source>
</evidence>
<dbReference type="InterPro" id="IPR050759">
    <property type="entry name" value="Serine_protease_kringle"/>
</dbReference>
<evidence type="ECO:0000256" key="12">
    <source>
        <dbReference type="ARBA" id="ARBA00031997"/>
    </source>
</evidence>
<comment type="subunit">
    <text evidence="11">Dimer of an alpha chain and a beta chain linked by a disulfide bond. Interacts with SRPX2; the interaction increases HGF mitogenic activity.</text>
</comment>
<evidence type="ECO:0000256" key="10">
    <source>
        <dbReference type="ARBA" id="ARBA00023283"/>
    </source>
</evidence>
<dbReference type="FunFam" id="2.40.10.10:FF:000063">
    <property type="entry name" value="Hepatocyte growth factor"/>
    <property type="match status" value="1"/>
</dbReference>
<dbReference type="Pfam" id="PF00089">
    <property type="entry name" value="Trypsin"/>
    <property type="match status" value="1"/>
</dbReference>
<dbReference type="Proteomes" id="UP000264820">
    <property type="component" value="Unplaced"/>
</dbReference>
<evidence type="ECO:0000256" key="4">
    <source>
        <dbReference type="ARBA" id="ARBA00022572"/>
    </source>
</evidence>
<dbReference type="PIRSF" id="PIRSF500183">
    <property type="entry name" value="Hepatocyte_GF"/>
    <property type="match status" value="1"/>
</dbReference>
<feature type="domain" description="Kringle" evidence="18">
    <location>
        <begin position="112"/>
        <end position="191"/>
    </location>
</feature>
<sequence length="700" mass="80130">MWIYKLLLTLYVLSYSEGRRNALQDYQRTDGVRLFVTFPSSSHMTKSRKVSMAKCARICSRNKKLPFTCRAFLYDQQNRKCQWLSFDRNSPVAQMQHDLNVQLYQKKDYIRECIIGTGESYRGRRSMTVTGILCQSWASPIPHEHKFMSKRFSKKDLRENYCRNPDHSTVGPWCFTTDPRHRHQECGIPQCSQVECIHCNGEEYRGPMDHTESGKECQRWDLEEPHKHLYHPDRYPNKGLDDNYCRNPDGRHRPWCFTTDPNTSWEYCAIKVCESPPKRTTVETSECYQDKGEAYRGTVDMTPTGLTCQRWDSQYPHNHSFIPQAYPCKDLKENYCRNPDGQEFPWCFTTDPRVRTMLCTNIPQCGSQNKPDCYEGFGEKYRGEQSRTRSNLLCAPWADGERGVTVASLERNYCRNPDKDKHGTWCYTNNSAIRWDYCNVKPCKCELSSVGCFIHKRPRIVGGGPLSVSAGSWMVSIQKGSAHWCGGSLVREEWVLTDRQCFSSCVPDLSEYRVWLGVSNIAANTSEWATRQEVRIAQVICGPEGSSLALLRLSKPALPADNVHTIQLPIDGCSIPEGTLCKMYGWGETKGTGHDDVLKAVNLPMVSNERCRELHRGSLHITNSKICAGGRRNEGVCEVKDYGGPLVCQDGEIKVVVGVSVHGRGCARFNRPAIFINVPFYTEWIYKVFRHYPEPDLSTA</sequence>
<reference evidence="21" key="2">
    <citation type="submission" date="2025-09" db="UniProtKB">
        <authorList>
            <consortium name="Ensembl"/>
        </authorList>
    </citation>
    <scope>IDENTIFICATION</scope>
</reference>
<evidence type="ECO:0000256" key="15">
    <source>
        <dbReference type="PIRNR" id="PIRNR001152"/>
    </source>
</evidence>
<comment type="caution">
    <text evidence="16">Lacks conserved residue(s) required for the propagation of feature annotation.</text>
</comment>
<evidence type="ECO:0000256" key="7">
    <source>
        <dbReference type="ARBA" id="ARBA00023030"/>
    </source>
</evidence>
<evidence type="ECO:0000313" key="22">
    <source>
        <dbReference type="Proteomes" id="UP000264820"/>
    </source>
</evidence>
<dbReference type="PANTHER" id="PTHR24261">
    <property type="entry name" value="PLASMINOGEN-RELATED"/>
    <property type="match status" value="1"/>
</dbReference>
<dbReference type="GO" id="GO:0006508">
    <property type="term" value="P:proteolysis"/>
    <property type="evidence" value="ECO:0007669"/>
    <property type="project" value="InterPro"/>
</dbReference>
<keyword evidence="7 15" id="KW-0339">Growth factor</keyword>
<proteinExistence type="inferred from homology"/>
<dbReference type="PROSITE" id="PS50070">
    <property type="entry name" value="KRINGLE_2"/>
    <property type="match status" value="4"/>
</dbReference>
<dbReference type="InterPro" id="IPR003609">
    <property type="entry name" value="Pan_app"/>
</dbReference>
<keyword evidence="3" id="KW-0964">Secreted</keyword>
<dbReference type="Gene3D" id="3.50.4.10">
    <property type="entry name" value="Hepatocyte Growth Factor"/>
    <property type="match status" value="1"/>
</dbReference>
<feature type="chain" id="PRO_5018574321" description="Hepatocyte growth factor" evidence="17">
    <location>
        <begin position="19"/>
        <end position="700"/>
    </location>
</feature>
<accession>A0A3Q2YUT9</accession>
<feature type="domain" description="Apple" evidence="20">
    <location>
        <begin position="16"/>
        <end position="108"/>
    </location>
</feature>
<dbReference type="PRINTS" id="PR00018">
    <property type="entry name" value="KRINGLE"/>
</dbReference>
<dbReference type="CDD" id="cd01099">
    <property type="entry name" value="PAN_AP_HGF"/>
    <property type="match status" value="1"/>
</dbReference>
<evidence type="ECO:0000256" key="14">
    <source>
        <dbReference type="ARBA" id="ARBA00045210"/>
    </source>
</evidence>
<feature type="disulfide bond" evidence="16">
    <location>
        <begin position="308"/>
        <end position="347"/>
    </location>
</feature>
<keyword evidence="10" id="KW-0873">Pyrrolidone carboxylic acid</keyword>